<evidence type="ECO:0000313" key="2">
    <source>
        <dbReference type="Proteomes" id="UP000479000"/>
    </source>
</evidence>
<name>A0A6H5GZM0_9HEMI</name>
<reference evidence="1 2" key="1">
    <citation type="submission" date="2020-02" db="EMBL/GenBank/DDBJ databases">
        <authorList>
            <person name="Ferguson B K."/>
        </authorList>
    </citation>
    <scope>NUCLEOTIDE SEQUENCE [LARGE SCALE GENOMIC DNA]</scope>
</reference>
<feature type="non-terminal residue" evidence="1">
    <location>
        <position position="66"/>
    </location>
</feature>
<evidence type="ECO:0000313" key="1">
    <source>
        <dbReference type="EMBL" id="CAB0008472.1"/>
    </source>
</evidence>
<organism evidence="1 2">
    <name type="scientific">Nesidiocoris tenuis</name>
    <dbReference type="NCBI Taxonomy" id="355587"/>
    <lineage>
        <taxon>Eukaryota</taxon>
        <taxon>Metazoa</taxon>
        <taxon>Ecdysozoa</taxon>
        <taxon>Arthropoda</taxon>
        <taxon>Hexapoda</taxon>
        <taxon>Insecta</taxon>
        <taxon>Pterygota</taxon>
        <taxon>Neoptera</taxon>
        <taxon>Paraneoptera</taxon>
        <taxon>Hemiptera</taxon>
        <taxon>Heteroptera</taxon>
        <taxon>Panheteroptera</taxon>
        <taxon>Cimicomorpha</taxon>
        <taxon>Miridae</taxon>
        <taxon>Dicyphina</taxon>
        <taxon>Nesidiocoris</taxon>
    </lineage>
</organism>
<dbReference type="EMBL" id="CADCXU010020468">
    <property type="protein sequence ID" value="CAB0008472.1"/>
    <property type="molecule type" value="Genomic_DNA"/>
</dbReference>
<proteinExistence type="predicted"/>
<keyword evidence="2" id="KW-1185">Reference proteome</keyword>
<protein>
    <submittedName>
        <fullName evidence="1">Uncharacterized protein</fullName>
    </submittedName>
</protein>
<sequence>MAANIAIKIGTIIMKKTRENHFLRAQAQCFAINPTTVCRREPPGFESWSLRSSFGRKGISSGAIKV</sequence>
<gene>
    <name evidence="1" type="ORF">NTEN_LOCUS13718</name>
</gene>
<accession>A0A6H5GZM0</accession>
<dbReference type="Proteomes" id="UP000479000">
    <property type="component" value="Unassembled WGS sequence"/>
</dbReference>
<dbReference type="AlphaFoldDB" id="A0A6H5GZM0"/>